<evidence type="ECO:0000313" key="9">
    <source>
        <dbReference type="EMBL" id="MEK0082940.1"/>
    </source>
</evidence>
<dbReference type="PANTHER" id="PTHR43831">
    <property type="entry name" value="ISOBUTYRYL-COA DEHYDROGENASE"/>
    <property type="match status" value="1"/>
</dbReference>
<evidence type="ECO:0000259" key="7">
    <source>
        <dbReference type="Pfam" id="PF02770"/>
    </source>
</evidence>
<evidence type="ECO:0000259" key="8">
    <source>
        <dbReference type="Pfam" id="PF02771"/>
    </source>
</evidence>
<dbReference type="PROSITE" id="PS00072">
    <property type="entry name" value="ACYL_COA_DH_1"/>
    <property type="match status" value="1"/>
</dbReference>
<dbReference type="InterPro" id="IPR009075">
    <property type="entry name" value="AcylCo_DH/oxidase_C"/>
</dbReference>
<dbReference type="InterPro" id="IPR013786">
    <property type="entry name" value="AcylCoA_DH/ox_N"/>
</dbReference>
<feature type="domain" description="Acyl-CoA dehydrogenase/oxidase C-terminal" evidence="6">
    <location>
        <begin position="228"/>
        <end position="378"/>
    </location>
</feature>
<keyword evidence="5" id="KW-0560">Oxidoreductase</keyword>
<keyword evidence="10" id="KW-1185">Reference proteome</keyword>
<dbReference type="InterPro" id="IPR006089">
    <property type="entry name" value="Acyl-CoA_DH_CS"/>
</dbReference>
<dbReference type="Proteomes" id="UP001375743">
    <property type="component" value="Unassembled WGS sequence"/>
</dbReference>
<dbReference type="Gene3D" id="1.20.140.10">
    <property type="entry name" value="Butyryl-CoA Dehydrogenase, subunit A, domain 3"/>
    <property type="match status" value="1"/>
</dbReference>
<evidence type="ECO:0000256" key="2">
    <source>
        <dbReference type="ARBA" id="ARBA00009347"/>
    </source>
</evidence>
<dbReference type="InterPro" id="IPR006091">
    <property type="entry name" value="Acyl-CoA_Oxase/DH_mid-dom"/>
</dbReference>
<proteinExistence type="inferred from homology"/>
<protein>
    <submittedName>
        <fullName evidence="9">Acyl-CoA dehydrogenase family protein</fullName>
    </submittedName>
</protein>
<dbReference type="InterPro" id="IPR009100">
    <property type="entry name" value="AcylCoA_DH/oxidase_NM_dom_sf"/>
</dbReference>
<accession>A0ABU8XP14</accession>
<comment type="caution">
    <text evidence="9">The sequence shown here is derived from an EMBL/GenBank/DDBJ whole genome shotgun (WGS) entry which is preliminary data.</text>
</comment>
<dbReference type="Gene3D" id="1.10.540.10">
    <property type="entry name" value="Acyl-CoA dehydrogenase/oxidase, N-terminal domain"/>
    <property type="match status" value="1"/>
</dbReference>
<dbReference type="SUPFAM" id="SSF56645">
    <property type="entry name" value="Acyl-CoA dehydrogenase NM domain-like"/>
    <property type="match status" value="1"/>
</dbReference>
<evidence type="ECO:0000256" key="5">
    <source>
        <dbReference type="RuleBase" id="RU362125"/>
    </source>
</evidence>
<dbReference type="RefSeq" id="WP_418158788.1">
    <property type="nucleotide sequence ID" value="NZ_JBBLZC010000005.1"/>
</dbReference>
<evidence type="ECO:0000256" key="1">
    <source>
        <dbReference type="ARBA" id="ARBA00001974"/>
    </source>
</evidence>
<keyword evidence="3 5" id="KW-0285">Flavoprotein</keyword>
<dbReference type="SUPFAM" id="SSF47203">
    <property type="entry name" value="Acyl-CoA dehydrogenase C-terminal domain-like"/>
    <property type="match status" value="1"/>
</dbReference>
<reference evidence="9 10" key="1">
    <citation type="submission" date="2024-01" db="EMBL/GenBank/DDBJ databases">
        <title>Multi-omics insights into the function and evolution of sodium benzoate biodegradation pathways in Benzoatithermus flavus gen. nov., sp. nov. from hot spring.</title>
        <authorList>
            <person name="Hu C.-J."/>
            <person name="Li W.-J."/>
        </authorList>
    </citation>
    <scope>NUCLEOTIDE SEQUENCE [LARGE SCALE GENOMIC DNA]</scope>
    <source>
        <strain evidence="9 10">SYSU G07066</strain>
    </source>
</reference>
<evidence type="ECO:0000259" key="6">
    <source>
        <dbReference type="Pfam" id="PF00441"/>
    </source>
</evidence>
<sequence length="380" mass="40990">MDFELSQDQRAIQEMARSFAAEELAPHAAAWDEHHVFPVETLRKAAGLGFAGIYVREDVGGTGLGRLDAAILFEELAAGCTSTAAFISIHNMVAWMIDTFGDEEQRRRWLPDLCAMQRLASYCLTEPGAGSDAASLRTTARPDGAGAYVLDGSKAFISGGGASDLYVVMCRTGGEGPGGISTVVVENGTEGLSFGKQEKKMGWHSQPTAVVSFADCRVPVANRLGQEGDGFKIAMRALDGGRINIAACSLGAARACLERTIAYAKERRQFGRAIAEFQNTQFQLADMATELEAARLMTWCAAAKLDAGAPDATVACAMAKRFATDVCFQIVDRALQLHGGYGYIADYGIERYLRDARVHRILEGTNEIMRVIIARRLLAD</sequence>
<comment type="similarity">
    <text evidence="2 5">Belongs to the acyl-CoA dehydrogenase family.</text>
</comment>
<dbReference type="Gene3D" id="2.40.110.10">
    <property type="entry name" value="Butyryl-CoA Dehydrogenase, subunit A, domain 2"/>
    <property type="match status" value="1"/>
</dbReference>
<organism evidence="9 10">
    <name type="scientific">Benzoatithermus flavus</name>
    <dbReference type="NCBI Taxonomy" id="3108223"/>
    <lineage>
        <taxon>Bacteria</taxon>
        <taxon>Pseudomonadati</taxon>
        <taxon>Pseudomonadota</taxon>
        <taxon>Alphaproteobacteria</taxon>
        <taxon>Geminicoccales</taxon>
        <taxon>Geminicoccaceae</taxon>
        <taxon>Benzoatithermus</taxon>
    </lineage>
</organism>
<name>A0ABU8XP14_9PROT</name>
<evidence type="ECO:0000313" key="10">
    <source>
        <dbReference type="Proteomes" id="UP001375743"/>
    </source>
</evidence>
<dbReference type="Pfam" id="PF00441">
    <property type="entry name" value="Acyl-CoA_dh_1"/>
    <property type="match status" value="1"/>
</dbReference>
<dbReference type="InterPro" id="IPR052547">
    <property type="entry name" value="Mito_Isobutyryl-CoADH"/>
</dbReference>
<gene>
    <name evidence="9" type="ORF">U1T56_07245</name>
</gene>
<keyword evidence="4 5" id="KW-0274">FAD</keyword>
<dbReference type="InterPro" id="IPR037069">
    <property type="entry name" value="AcylCoA_DH/ox_N_sf"/>
</dbReference>
<evidence type="ECO:0000256" key="4">
    <source>
        <dbReference type="ARBA" id="ARBA00022827"/>
    </source>
</evidence>
<feature type="domain" description="Acyl-CoA oxidase/dehydrogenase middle" evidence="7">
    <location>
        <begin position="122"/>
        <end position="216"/>
    </location>
</feature>
<dbReference type="InterPro" id="IPR036250">
    <property type="entry name" value="AcylCo_DH-like_C"/>
</dbReference>
<feature type="domain" description="Acyl-CoA dehydrogenase/oxidase N-terminal" evidence="8">
    <location>
        <begin position="6"/>
        <end position="116"/>
    </location>
</feature>
<evidence type="ECO:0000256" key="3">
    <source>
        <dbReference type="ARBA" id="ARBA00022630"/>
    </source>
</evidence>
<dbReference type="Pfam" id="PF02770">
    <property type="entry name" value="Acyl-CoA_dh_M"/>
    <property type="match status" value="1"/>
</dbReference>
<dbReference type="PROSITE" id="PS00073">
    <property type="entry name" value="ACYL_COA_DH_2"/>
    <property type="match status" value="1"/>
</dbReference>
<dbReference type="InterPro" id="IPR046373">
    <property type="entry name" value="Acyl-CoA_Oxase/DH_mid-dom_sf"/>
</dbReference>
<comment type="cofactor">
    <cofactor evidence="1 5">
        <name>FAD</name>
        <dbReference type="ChEBI" id="CHEBI:57692"/>
    </cofactor>
</comment>
<dbReference type="PIRSF" id="PIRSF016578">
    <property type="entry name" value="HsaA"/>
    <property type="match status" value="1"/>
</dbReference>
<dbReference type="Pfam" id="PF02771">
    <property type="entry name" value="Acyl-CoA_dh_N"/>
    <property type="match status" value="1"/>
</dbReference>
<dbReference type="EMBL" id="JBBLZC010000005">
    <property type="protein sequence ID" value="MEK0082940.1"/>
    <property type="molecule type" value="Genomic_DNA"/>
</dbReference>
<dbReference type="PANTHER" id="PTHR43831:SF1">
    <property type="entry name" value="ISOBUTYRYL-COA DEHYDROGENASE, MITOCHONDRIAL"/>
    <property type="match status" value="1"/>
</dbReference>